<protein>
    <submittedName>
        <fullName evidence="5">Sphingomyelin phosphodiesterase</fullName>
    </submittedName>
</protein>
<dbReference type="Proteomes" id="UP001172778">
    <property type="component" value="Unassembled WGS sequence"/>
</dbReference>
<dbReference type="PANTHER" id="PTHR16320">
    <property type="entry name" value="SPHINGOMYELINASE FAMILY MEMBER"/>
    <property type="match status" value="1"/>
</dbReference>
<feature type="signal peptide" evidence="3">
    <location>
        <begin position="1"/>
        <end position="21"/>
    </location>
</feature>
<name>A0ABT7DSG9_9NEIS</name>
<dbReference type="InterPro" id="IPR036691">
    <property type="entry name" value="Endo/exonu/phosph_ase_sf"/>
</dbReference>
<keyword evidence="6" id="KW-1185">Reference proteome</keyword>
<dbReference type="InterPro" id="IPR038772">
    <property type="entry name" value="Sph/SMPD2-like"/>
</dbReference>
<comment type="caution">
    <text evidence="5">The sequence shown here is derived from an EMBL/GenBank/DDBJ whole genome shotgun (WGS) entry which is preliminary data.</text>
</comment>
<evidence type="ECO:0000313" key="6">
    <source>
        <dbReference type="Proteomes" id="UP001172778"/>
    </source>
</evidence>
<dbReference type="InterPro" id="IPR017766">
    <property type="entry name" value="Sphingomyelinase/PLipase_C"/>
</dbReference>
<evidence type="ECO:0000256" key="3">
    <source>
        <dbReference type="SAM" id="SignalP"/>
    </source>
</evidence>
<sequence>MQSIRSLLALGTVLLAQSALAESYVYVTNDTPQTVYLNTAQKGDKQLSAGTHWGQYVSEIPAYATRKVLWMNRDQGITNGKYFQFETTVRQGNSQVVLQQQLKGNLVGSSIWHSARATEFAHPWYGDRDIHNAETRYNNALTAVSYKAKFTGGYDDFHYVIHAQPKQEVASAANEFKVLSWNIWGVIGSKQICDRWAEVPTFTRNYDAVVFSEAFDNSCRDKLRARLQAEFPYQTQIVDKANIYEDGGVFIASRWPISQEAQTVYSECAGADCLANKGAAYVEILKHGRAYHLAGTHTQAWNSASQRAVRLNQIATLKRFVDGFSPATHEALLYAGDLNVDMYATAEDYQQMLGILNAHKPASYGPTYTYDPSLNSLGSEGREYLDYVLVSNRHRQPGRSENEVMVYRSLAPAVWDLRDLSDHFAVAGRFTF</sequence>
<dbReference type="Pfam" id="PF03372">
    <property type="entry name" value="Exo_endo_phos"/>
    <property type="match status" value="1"/>
</dbReference>
<feature type="chain" id="PRO_5046783500" evidence="3">
    <location>
        <begin position="22"/>
        <end position="432"/>
    </location>
</feature>
<dbReference type="SUPFAM" id="SSF56219">
    <property type="entry name" value="DNase I-like"/>
    <property type="match status" value="1"/>
</dbReference>
<evidence type="ECO:0000256" key="1">
    <source>
        <dbReference type="ARBA" id="ARBA00022729"/>
    </source>
</evidence>
<proteinExistence type="predicted"/>
<dbReference type="RefSeq" id="WP_284099304.1">
    <property type="nucleotide sequence ID" value="NZ_JARRAF010000002.1"/>
</dbReference>
<keyword evidence="1 3" id="KW-0732">Signal</keyword>
<evidence type="ECO:0000313" key="5">
    <source>
        <dbReference type="EMBL" id="MDK2123018.1"/>
    </source>
</evidence>
<gene>
    <name evidence="5" type="ORF">PZA18_03005</name>
</gene>
<dbReference type="PANTHER" id="PTHR16320:SF23">
    <property type="entry name" value="SPHINGOMYELINASE C 1"/>
    <property type="match status" value="1"/>
</dbReference>
<dbReference type="EMBL" id="JARRAF010000002">
    <property type="protein sequence ID" value="MDK2123018.1"/>
    <property type="molecule type" value="Genomic_DNA"/>
</dbReference>
<reference evidence="5" key="1">
    <citation type="submission" date="2023-03" db="EMBL/GenBank/DDBJ databases">
        <title>Chitinimonas shenzhenensis gen. nov., sp. nov., a novel member of family Burkholderiaceae isolated from activated sludge collected in Shen Zhen, China.</title>
        <authorList>
            <person name="Wang X."/>
        </authorList>
    </citation>
    <scope>NUCLEOTIDE SEQUENCE</scope>
    <source>
        <strain evidence="5">DQS-5</strain>
    </source>
</reference>
<dbReference type="CDD" id="cd09078">
    <property type="entry name" value="nSMase"/>
    <property type="match status" value="1"/>
</dbReference>
<keyword evidence="2" id="KW-0378">Hydrolase</keyword>
<evidence type="ECO:0000256" key="2">
    <source>
        <dbReference type="ARBA" id="ARBA00022801"/>
    </source>
</evidence>
<evidence type="ECO:0000259" key="4">
    <source>
        <dbReference type="Pfam" id="PF03372"/>
    </source>
</evidence>
<accession>A0ABT7DSG9</accession>
<dbReference type="Gene3D" id="3.60.10.10">
    <property type="entry name" value="Endonuclease/exonuclease/phosphatase"/>
    <property type="match status" value="1"/>
</dbReference>
<dbReference type="InterPro" id="IPR005135">
    <property type="entry name" value="Endo/exonuclease/phosphatase"/>
</dbReference>
<feature type="domain" description="Endonuclease/exonuclease/phosphatase" evidence="4">
    <location>
        <begin position="179"/>
        <end position="423"/>
    </location>
</feature>
<organism evidence="5 6">
    <name type="scientific">Parachitinimonas caeni</name>
    <dbReference type="NCBI Taxonomy" id="3031301"/>
    <lineage>
        <taxon>Bacteria</taxon>
        <taxon>Pseudomonadati</taxon>
        <taxon>Pseudomonadota</taxon>
        <taxon>Betaproteobacteria</taxon>
        <taxon>Neisseriales</taxon>
        <taxon>Chitinibacteraceae</taxon>
        <taxon>Parachitinimonas</taxon>
    </lineage>
</organism>